<accession>A0A381YID3</accession>
<organism evidence="1">
    <name type="scientific">marine metagenome</name>
    <dbReference type="NCBI Taxonomy" id="408172"/>
    <lineage>
        <taxon>unclassified sequences</taxon>
        <taxon>metagenomes</taxon>
        <taxon>ecological metagenomes</taxon>
    </lineage>
</organism>
<evidence type="ECO:0000313" key="1">
    <source>
        <dbReference type="EMBL" id="SVA76799.1"/>
    </source>
</evidence>
<protein>
    <submittedName>
        <fullName evidence="1">Uncharacterized protein</fullName>
    </submittedName>
</protein>
<proteinExistence type="predicted"/>
<dbReference type="EMBL" id="UINC01018309">
    <property type="protein sequence ID" value="SVA76799.1"/>
    <property type="molecule type" value="Genomic_DNA"/>
</dbReference>
<name>A0A381YID3_9ZZZZ</name>
<sequence length="62" mass="6895">VLFISFPVSSIYPDHAIHSWKKISEKQISGKNICEWYCSGVPEGSGLGHKKTTNGYNICLKP</sequence>
<reference evidence="1" key="1">
    <citation type="submission" date="2018-05" db="EMBL/GenBank/DDBJ databases">
        <authorList>
            <person name="Lanie J.A."/>
            <person name="Ng W.-L."/>
            <person name="Kazmierczak K.M."/>
            <person name="Andrzejewski T.M."/>
            <person name="Davidsen T.M."/>
            <person name="Wayne K.J."/>
            <person name="Tettelin H."/>
            <person name="Glass J.I."/>
            <person name="Rusch D."/>
            <person name="Podicherti R."/>
            <person name="Tsui H.-C.T."/>
            <person name="Winkler M.E."/>
        </authorList>
    </citation>
    <scope>NUCLEOTIDE SEQUENCE</scope>
</reference>
<feature type="non-terminal residue" evidence="1">
    <location>
        <position position="1"/>
    </location>
</feature>
<gene>
    <name evidence="1" type="ORF">METZ01_LOCUS129653</name>
</gene>
<dbReference type="AlphaFoldDB" id="A0A381YID3"/>